<dbReference type="InterPro" id="IPR036412">
    <property type="entry name" value="HAD-like_sf"/>
</dbReference>
<dbReference type="OrthoDB" id="2012566at2759"/>
<name>A0A0D2WX66_CAPO3</name>
<feature type="transmembrane region" description="Helical" evidence="2">
    <location>
        <begin position="20"/>
        <end position="40"/>
    </location>
</feature>
<dbReference type="SFLD" id="SFLDG01129">
    <property type="entry name" value="C1.5:_HAD__Beta-PGM__Phosphata"/>
    <property type="match status" value="1"/>
</dbReference>
<evidence type="ECO:0000256" key="2">
    <source>
        <dbReference type="SAM" id="Phobius"/>
    </source>
</evidence>
<keyword evidence="2" id="KW-1133">Transmembrane helix</keyword>
<evidence type="ECO:0000313" key="3">
    <source>
        <dbReference type="EMBL" id="KJE97705.1"/>
    </source>
</evidence>
<feature type="region of interest" description="Disordered" evidence="1">
    <location>
        <begin position="82"/>
        <end position="110"/>
    </location>
</feature>
<dbReference type="InterPro" id="IPR006439">
    <property type="entry name" value="HAD-SF_hydro_IA"/>
</dbReference>
<dbReference type="AlphaFoldDB" id="A0A0D2WX66"/>
<proteinExistence type="predicted"/>
<keyword evidence="2" id="KW-0812">Transmembrane</keyword>
<accession>A0A0D2WX66</accession>
<reference evidence="4" key="1">
    <citation type="submission" date="2011-02" db="EMBL/GenBank/DDBJ databases">
        <title>The Genome Sequence of Capsaspora owczarzaki ATCC 30864.</title>
        <authorList>
            <person name="Russ C."/>
            <person name="Cuomo C."/>
            <person name="Burger G."/>
            <person name="Gray M.W."/>
            <person name="Holland P.W.H."/>
            <person name="King N."/>
            <person name="Lang F.B.F."/>
            <person name="Roger A.J."/>
            <person name="Ruiz-Trillo I."/>
            <person name="Young S.K."/>
            <person name="Zeng Q."/>
            <person name="Gargeya S."/>
            <person name="Alvarado L."/>
            <person name="Berlin A."/>
            <person name="Chapman S.B."/>
            <person name="Chen Z."/>
            <person name="Freedman E."/>
            <person name="Gellesch M."/>
            <person name="Goldberg J."/>
            <person name="Griggs A."/>
            <person name="Gujja S."/>
            <person name="Heilman E."/>
            <person name="Heiman D."/>
            <person name="Howarth C."/>
            <person name="Mehta T."/>
            <person name="Neiman D."/>
            <person name="Pearson M."/>
            <person name="Roberts A."/>
            <person name="Saif S."/>
            <person name="Shea T."/>
            <person name="Shenoy N."/>
            <person name="Sisk P."/>
            <person name="Stolte C."/>
            <person name="Sykes S."/>
            <person name="White J."/>
            <person name="Yandava C."/>
            <person name="Haas B."/>
            <person name="Nusbaum C."/>
            <person name="Birren B."/>
        </authorList>
    </citation>
    <scope>NUCLEOTIDE SEQUENCE</scope>
    <source>
        <strain evidence="4">ATCC 30864</strain>
    </source>
</reference>
<dbReference type="Gene3D" id="3.40.50.1000">
    <property type="entry name" value="HAD superfamily/HAD-like"/>
    <property type="match status" value="1"/>
</dbReference>
<dbReference type="SFLD" id="SFLDS00003">
    <property type="entry name" value="Haloacid_Dehalogenase"/>
    <property type="match status" value="1"/>
</dbReference>
<dbReference type="Proteomes" id="UP000008743">
    <property type="component" value="Unassembled WGS sequence"/>
</dbReference>
<organism evidence="3 4">
    <name type="scientific">Capsaspora owczarzaki (strain ATCC 30864)</name>
    <dbReference type="NCBI Taxonomy" id="595528"/>
    <lineage>
        <taxon>Eukaryota</taxon>
        <taxon>Filasterea</taxon>
        <taxon>Capsaspora</taxon>
    </lineage>
</organism>
<dbReference type="NCBIfam" id="TIGR01509">
    <property type="entry name" value="HAD-SF-IA-v3"/>
    <property type="match status" value="1"/>
</dbReference>
<dbReference type="EMBL" id="KE346375">
    <property type="protein sequence ID" value="KJE97705.1"/>
    <property type="molecule type" value="Genomic_DNA"/>
</dbReference>
<dbReference type="Pfam" id="PF00702">
    <property type="entry name" value="Hydrolase"/>
    <property type="match status" value="1"/>
</dbReference>
<protein>
    <submittedName>
        <fullName evidence="3">Uncharacterized protein</fullName>
    </submittedName>
</protein>
<evidence type="ECO:0000256" key="1">
    <source>
        <dbReference type="SAM" id="MobiDB-lite"/>
    </source>
</evidence>
<keyword evidence="2" id="KW-0472">Membrane</keyword>
<dbReference type="PANTHER" id="PTHR43611:SF3">
    <property type="entry name" value="FLAVIN MONONUCLEOTIDE HYDROLASE 1, CHLOROPLATIC"/>
    <property type="match status" value="1"/>
</dbReference>
<dbReference type="PANTHER" id="PTHR43611">
    <property type="entry name" value="ALPHA-D-GLUCOSE 1-PHOSPHATE PHOSPHATASE"/>
    <property type="match status" value="1"/>
</dbReference>
<sequence>MSEFANETQSTIVQTMPPSNGFWMTAGILASVAVCAGLFMQHYLDSATTRNNDQITTVVFDLGGVLLEWNPTKFIAALHPDSPSDAESLHESQSTLTHDHSGVTAEHASVQGQAKVGDDIAARSGVAVDHLTPQTRRACLEGMTSSAAWKAYNRGTATLTQAALDWAKAKRSNSETTAAGNCALPSESDLASLFEDFGLRVPALMTPIPAGLAALRRVDAQQRYRLLVLSNFPRDNYEAVRTLWPEVFEPFSGAVMSFEVALMKPQREIYLRLLDEFHLRAGECVFIDDKPENVAGAVAVGMVGVSNLDRGAQLEARLAAIGIL</sequence>
<evidence type="ECO:0000313" key="4">
    <source>
        <dbReference type="Proteomes" id="UP000008743"/>
    </source>
</evidence>
<dbReference type="SUPFAM" id="SSF56784">
    <property type="entry name" value="HAD-like"/>
    <property type="match status" value="1"/>
</dbReference>
<dbReference type="InParanoid" id="A0A0D2WX66"/>
<gene>
    <name evidence="3" type="ORF">CAOG_007809</name>
</gene>
<keyword evidence="4" id="KW-1185">Reference proteome</keyword>
<dbReference type="InterPro" id="IPR023214">
    <property type="entry name" value="HAD_sf"/>
</dbReference>